<dbReference type="PANTHER" id="PTHR38011">
    <property type="entry name" value="DIHYDROFOLATE REDUCTASE FAMILY PROTEIN (AFU_ORTHOLOGUE AFUA_8G06820)"/>
    <property type="match status" value="1"/>
</dbReference>
<proteinExistence type="predicted"/>
<gene>
    <name evidence="2" type="ORF">NNL38_16945</name>
</gene>
<dbReference type="InterPro" id="IPR002734">
    <property type="entry name" value="RibDG_C"/>
</dbReference>
<sequence>MAQSLDGYIAGPNGELDWLEDIENPDESDFGFAEFMSSVDALLMGKHTFEKVASFGFWPYDKPVYVASNSLTSLPEELKDKATIVSGSFPDMLAHLESRDVSAVYIDGGQLIQSAIRHGVLRELTVTTMPVILGAGIPLFGPLESKVKLSLVNSEVLVGQMVKTRYQVD</sequence>
<dbReference type="InterPro" id="IPR050765">
    <property type="entry name" value="Riboflavin_Biosynth_HTPR"/>
</dbReference>
<keyword evidence="3" id="KW-1185">Reference proteome</keyword>
<dbReference type="Gene3D" id="3.40.430.10">
    <property type="entry name" value="Dihydrofolate Reductase, subunit A"/>
    <property type="match status" value="1"/>
</dbReference>
<accession>A0ABY5GP72</accession>
<protein>
    <submittedName>
        <fullName evidence="2">Dihydrofolate reductase family protein</fullName>
    </submittedName>
</protein>
<evidence type="ECO:0000313" key="2">
    <source>
        <dbReference type="EMBL" id="UTV30900.1"/>
    </source>
</evidence>
<dbReference type="InterPro" id="IPR024072">
    <property type="entry name" value="DHFR-like_dom_sf"/>
</dbReference>
<dbReference type="Proteomes" id="UP001057998">
    <property type="component" value="Chromosome 2"/>
</dbReference>
<dbReference type="Pfam" id="PF01872">
    <property type="entry name" value="RibD_C"/>
    <property type="match status" value="1"/>
</dbReference>
<name>A0ABY5GP72_9GAMM</name>
<dbReference type="SUPFAM" id="SSF53597">
    <property type="entry name" value="Dihydrofolate reductase-like"/>
    <property type="match status" value="1"/>
</dbReference>
<reference evidence="2" key="1">
    <citation type="submission" date="2022-07" db="EMBL/GenBank/DDBJ databases">
        <title>Genome sequencing of Photobacterium atrarenae GJH2-4.</title>
        <authorList>
            <person name="Park S.-J."/>
        </authorList>
    </citation>
    <scope>NUCLEOTIDE SEQUENCE</scope>
    <source>
        <strain evidence="2">GJH2-4</strain>
    </source>
</reference>
<organism evidence="2 3">
    <name type="scientific">Photobacterium atrarenae</name>
    <dbReference type="NCBI Taxonomy" id="865757"/>
    <lineage>
        <taxon>Bacteria</taxon>
        <taxon>Pseudomonadati</taxon>
        <taxon>Pseudomonadota</taxon>
        <taxon>Gammaproteobacteria</taxon>
        <taxon>Vibrionales</taxon>
        <taxon>Vibrionaceae</taxon>
        <taxon>Photobacterium</taxon>
    </lineage>
</organism>
<dbReference type="PANTHER" id="PTHR38011:SF11">
    <property type="entry name" value="2,5-DIAMINO-6-RIBOSYLAMINO-4(3H)-PYRIMIDINONE 5'-PHOSPHATE REDUCTASE"/>
    <property type="match status" value="1"/>
</dbReference>
<evidence type="ECO:0000259" key="1">
    <source>
        <dbReference type="Pfam" id="PF01872"/>
    </source>
</evidence>
<dbReference type="EMBL" id="CP101509">
    <property type="protein sequence ID" value="UTV30900.1"/>
    <property type="molecule type" value="Genomic_DNA"/>
</dbReference>
<feature type="domain" description="Bacterial bifunctional deaminase-reductase C-terminal" evidence="1">
    <location>
        <begin position="1"/>
        <end position="161"/>
    </location>
</feature>
<evidence type="ECO:0000313" key="3">
    <source>
        <dbReference type="Proteomes" id="UP001057998"/>
    </source>
</evidence>